<protein>
    <recommendedName>
        <fullName evidence="2">DUF4234 domain-containing protein</fullName>
    </recommendedName>
</protein>
<dbReference type="RefSeq" id="WP_344089679.1">
    <property type="nucleotide sequence ID" value="NZ_BAAAHB010000022.1"/>
</dbReference>
<keyword evidence="1" id="KW-1133">Transmembrane helix</keyword>
<keyword evidence="1" id="KW-0472">Membrane</keyword>
<gene>
    <name evidence="3" type="ORF">GCM10009544_25530</name>
</gene>
<feature type="transmembrane region" description="Helical" evidence="1">
    <location>
        <begin position="91"/>
        <end position="110"/>
    </location>
</feature>
<comment type="caution">
    <text evidence="3">The sequence shown here is derived from an EMBL/GenBank/DDBJ whole genome shotgun (WGS) entry which is preliminary data.</text>
</comment>
<dbReference type="Pfam" id="PF14018">
    <property type="entry name" value="DUF4234"/>
    <property type="match status" value="1"/>
</dbReference>
<keyword evidence="1" id="KW-0812">Transmembrane</keyword>
<sequence length="171" mass="18349">MTTPYPNSPYPPAGYGHGAAYPNPQGGYPGGGYPPQGPAAFGLAMKRRNPVGAWLGLPIITFGIYSLVWYYKINKEMAQFDSRRQINPGTALLAITLGMFLIVPPFVSLYKTGSRIADAQRAAGLNPSCSGGLGLLLGFFGFGTLYYQIELNKVADRYQQAPPGTQVQLAV</sequence>
<evidence type="ECO:0000313" key="3">
    <source>
        <dbReference type="EMBL" id="GAA0461930.1"/>
    </source>
</evidence>
<dbReference type="Proteomes" id="UP001499895">
    <property type="component" value="Unassembled WGS sequence"/>
</dbReference>
<feature type="transmembrane region" description="Helical" evidence="1">
    <location>
        <begin position="51"/>
        <end position="71"/>
    </location>
</feature>
<feature type="domain" description="DUF4234" evidence="2">
    <location>
        <begin position="50"/>
        <end position="117"/>
    </location>
</feature>
<reference evidence="3 4" key="1">
    <citation type="journal article" date="2019" name="Int. J. Syst. Evol. Microbiol.">
        <title>The Global Catalogue of Microorganisms (GCM) 10K type strain sequencing project: providing services to taxonomists for standard genome sequencing and annotation.</title>
        <authorList>
            <consortium name="The Broad Institute Genomics Platform"/>
            <consortium name="The Broad Institute Genome Sequencing Center for Infectious Disease"/>
            <person name="Wu L."/>
            <person name="Ma J."/>
        </authorList>
    </citation>
    <scope>NUCLEOTIDE SEQUENCE [LARGE SCALE GENOMIC DNA]</scope>
    <source>
        <strain evidence="3 4">JCM 10649</strain>
    </source>
</reference>
<evidence type="ECO:0000256" key="1">
    <source>
        <dbReference type="SAM" id="Phobius"/>
    </source>
</evidence>
<proteinExistence type="predicted"/>
<dbReference type="InterPro" id="IPR025328">
    <property type="entry name" value="DUF4234"/>
</dbReference>
<evidence type="ECO:0000259" key="2">
    <source>
        <dbReference type="Pfam" id="PF14018"/>
    </source>
</evidence>
<accession>A0ABN0ZX71</accession>
<organism evidence="3 4">
    <name type="scientific">Streptomyces stramineus</name>
    <dbReference type="NCBI Taxonomy" id="173861"/>
    <lineage>
        <taxon>Bacteria</taxon>
        <taxon>Bacillati</taxon>
        <taxon>Actinomycetota</taxon>
        <taxon>Actinomycetes</taxon>
        <taxon>Kitasatosporales</taxon>
        <taxon>Streptomycetaceae</taxon>
        <taxon>Streptomyces</taxon>
    </lineage>
</organism>
<evidence type="ECO:0000313" key="4">
    <source>
        <dbReference type="Proteomes" id="UP001499895"/>
    </source>
</evidence>
<name>A0ABN0ZX71_9ACTN</name>
<dbReference type="EMBL" id="BAAAHB010000022">
    <property type="protein sequence ID" value="GAA0461930.1"/>
    <property type="molecule type" value="Genomic_DNA"/>
</dbReference>
<feature type="transmembrane region" description="Helical" evidence="1">
    <location>
        <begin position="130"/>
        <end position="149"/>
    </location>
</feature>
<keyword evidence="4" id="KW-1185">Reference proteome</keyword>